<protein>
    <submittedName>
        <fullName evidence="3">Uncharacterized protein</fullName>
    </submittedName>
</protein>
<keyword evidence="2" id="KW-0472">Membrane</keyword>
<accession>A0A6J5LQN0</accession>
<keyword evidence="2" id="KW-0812">Transmembrane</keyword>
<feature type="compositionally biased region" description="Polar residues" evidence="1">
    <location>
        <begin position="1"/>
        <end position="11"/>
    </location>
</feature>
<reference evidence="3" key="1">
    <citation type="submission" date="2020-04" db="EMBL/GenBank/DDBJ databases">
        <authorList>
            <person name="Chiriac C."/>
            <person name="Salcher M."/>
            <person name="Ghai R."/>
            <person name="Kavagutti S V."/>
        </authorList>
    </citation>
    <scope>NUCLEOTIDE SEQUENCE</scope>
</reference>
<proteinExistence type="predicted"/>
<name>A0A6J5LQN0_9CAUD</name>
<evidence type="ECO:0000256" key="2">
    <source>
        <dbReference type="SAM" id="Phobius"/>
    </source>
</evidence>
<keyword evidence="2" id="KW-1133">Transmembrane helix</keyword>
<sequence length="58" mass="6316">MKQSHLTTPRTLSECHFTPGYTSHGPQNESMADRIKGFALACVIGCVLAAALFYGWSN</sequence>
<evidence type="ECO:0000256" key="1">
    <source>
        <dbReference type="SAM" id="MobiDB-lite"/>
    </source>
</evidence>
<feature type="transmembrane region" description="Helical" evidence="2">
    <location>
        <begin position="37"/>
        <end position="56"/>
    </location>
</feature>
<organism evidence="3">
    <name type="scientific">uncultured Caudovirales phage</name>
    <dbReference type="NCBI Taxonomy" id="2100421"/>
    <lineage>
        <taxon>Viruses</taxon>
        <taxon>Duplodnaviria</taxon>
        <taxon>Heunggongvirae</taxon>
        <taxon>Uroviricota</taxon>
        <taxon>Caudoviricetes</taxon>
        <taxon>Peduoviridae</taxon>
        <taxon>Maltschvirus</taxon>
        <taxon>Maltschvirus maltsch</taxon>
    </lineage>
</organism>
<feature type="region of interest" description="Disordered" evidence="1">
    <location>
        <begin position="1"/>
        <end position="20"/>
    </location>
</feature>
<evidence type="ECO:0000313" key="3">
    <source>
        <dbReference type="EMBL" id="CAB4136588.1"/>
    </source>
</evidence>
<dbReference type="EMBL" id="LR796318">
    <property type="protein sequence ID" value="CAB4136588.1"/>
    <property type="molecule type" value="Genomic_DNA"/>
</dbReference>
<gene>
    <name evidence="3" type="ORF">UFOVP312_22</name>
</gene>